<dbReference type="EMBL" id="JBHTCQ010000001">
    <property type="protein sequence ID" value="MFC7404657.1"/>
    <property type="molecule type" value="Genomic_DNA"/>
</dbReference>
<dbReference type="InterPro" id="IPR007345">
    <property type="entry name" value="Polysacch_pyruvyl_Trfase"/>
</dbReference>
<sequence length="267" mass="29139">MSRGTAEALEIFAWNPRRPVVPGRLGRLVPVRRRVNNFGDLLGPAIVSKVREVLGVTGQAAHAGQLLSVGSVLHFARPGAVVWGSGVNGKVAPSDQLGATDLDVRAVRGPRTREVLLSKGVPCPAIFGDPGILVSELFPELRTLEPAHRVTVVPNLHDWRHVPRRAGFNYLNPTRPLGECLRTIAASEVVVGSSLHGIVVAESLGKPASLLRPGKEDLFKYDDYYRGTGREQFDVFDDPRDAAKHPQPSPVIDKDELLRAFPVDLWR</sequence>
<keyword evidence="3" id="KW-1185">Reference proteome</keyword>
<keyword evidence="2" id="KW-0328">Glycosyltransferase</keyword>
<dbReference type="RefSeq" id="WP_382392261.1">
    <property type="nucleotide sequence ID" value="NZ_JBHTCQ010000001.1"/>
</dbReference>
<accession>A0ABW2Q6U6</accession>
<dbReference type="EC" id="2.4.-.-" evidence="2"/>
<comment type="caution">
    <text evidence="2">The sequence shown here is derived from an EMBL/GenBank/DDBJ whole genome shotgun (WGS) entry which is preliminary data.</text>
</comment>
<evidence type="ECO:0000313" key="3">
    <source>
        <dbReference type="Proteomes" id="UP001596455"/>
    </source>
</evidence>
<name>A0ABW2Q6U6_9MICO</name>
<organism evidence="2 3">
    <name type="scientific">Georgenia alba</name>
    <dbReference type="NCBI Taxonomy" id="2233858"/>
    <lineage>
        <taxon>Bacteria</taxon>
        <taxon>Bacillati</taxon>
        <taxon>Actinomycetota</taxon>
        <taxon>Actinomycetes</taxon>
        <taxon>Micrococcales</taxon>
        <taxon>Bogoriellaceae</taxon>
        <taxon>Georgenia</taxon>
    </lineage>
</organism>
<feature type="domain" description="Polysaccharide pyruvyl transferase" evidence="1">
    <location>
        <begin position="71"/>
        <end position="208"/>
    </location>
</feature>
<evidence type="ECO:0000313" key="2">
    <source>
        <dbReference type="EMBL" id="MFC7404657.1"/>
    </source>
</evidence>
<dbReference type="Pfam" id="PF04230">
    <property type="entry name" value="PS_pyruv_trans"/>
    <property type="match status" value="1"/>
</dbReference>
<dbReference type="Proteomes" id="UP001596455">
    <property type="component" value="Unassembled WGS sequence"/>
</dbReference>
<keyword evidence="2" id="KW-0808">Transferase</keyword>
<evidence type="ECO:0000259" key="1">
    <source>
        <dbReference type="Pfam" id="PF04230"/>
    </source>
</evidence>
<proteinExistence type="predicted"/>
<protein>
    <submittedName>
        <fullName evidence="2">Polysaccharide pyruvyl transferase family protein</fullName>
        <ecNumber evidence="2">2.4.-.-</ecNumber>
    </submittedName>
</protein>
<reference evidence="3" key="1">
    <citation type="journal article" date="2019" name="Int. J. Syst. Evol. Microbiol.">
        <title>The Global Catalogue of Microorganisms (GCM) 10K type strain sequencing project: providing services to taxonomists for standard genome sequencing and annotation.</title>
        <authorList>
            <consortium name="The Broad Institute Genomics Platform"/>
            <consortium name="The Broad Institute Genome Sequencing Center for Infectious Disease"/>
            <person name="Wu L."/>
            <person name="Ma J."/>
        </authorList>
    </citation>
    <scope>NUCLEOTIDE SEQUENCE [LARGE SCALE GENOMIC DNA]</scope>
    <source>
        <strain evidence="3">JCM 1490</strain>
    </source>
</reference>
<gene>
    <name evidence="2" type="ORF">ACFQQL_06010</name>
</gene>
<dbReference type="GO" id="GO:0016757">
    <property type="term" value="F:glycosyltransferase activity"/>
    <property type="evidence" value="ECO:0007669"/>
    <property type="project" value="UniProtKB-KW"/>
</dbReference>